<name>A0A2P2K5U3_RHIMU</name>
<sequence>MILQNFWMMACGMTHLEESTLIMLQMGKKLLVAAMICLKKLILLQQRESIQTTIERLNNTLICILTLESSQANFIRERLQRAELGSP</sequence>
<organism evidence="1">
    <name type="scientific">Rhizophora mucronata</name>
    <name type="common">Asiatic mangrove</name>
    <dbReference type="NCBI Taxonomy" id="61149"/>
    <lineage>
        <taxon>Eukaryota</taxon>
        <taxon>Viridiplantae</taxon>
        <taxon>Streptophyta</taxon>
        <taxon>Embryophyta</taxon>
        <taxon>Tracheophyta</taxon>
        <taxon>Spermatophyta</taxon>
        <taxon>Magnoliopsida</taxon>
        <taxon>eudicotyledons</taxon>
        <taxon>Gunneridae</taxon>
        <taxon>Pentapetalae</taxon>
        <taxon>rosids</taxon>
        <taxon>fabids</taxon>
        <taxon>Malpighiales</taxon>
        <taxon>Rhizophoraceae</taxon>
        <taxon>Rhizophora</taxon>
    </lineage>
</organism>
<evidence type="ECO:0000313" key="1">
    <source>
        <dbReference type="EMBL" id="MBX01088.1"/>
    </source>
</evidence>
<dbReference type="EMBL" id="GGEC01020606">
    <property type="protein sequence ID" value="MBX01090.1"/>
    <property type="molecule type" value="Transcribed_RNA"/>
</dbReference>
<dbReference type="GO" id="GO:0016740">
    <property type="term" value="F:transferase activity"/>
    <property type="evidence" value="ECO:0007669"/>
    <property type="project" value="UniProtKB-KW"/>
</dbReference>
<accession>A0A2P2K5U3</accession>
<reference evidence="1" key="1">
    <citation type="submission" date="2018-02" db="EMBL/GenBank/DDBJ databases">
        <title>Rhizophora mucronata_Transcriptome.</title>
        <authorList>
            <person name="Meera S.P."/>
            <person name="Sreeshan A."/>
            <person name="Augustine A."/>
        </authorList>
    </citation>
    <scope>NUCLEOTIDE SEQUENCE</scope>
    <source>
        <tissue evidence="1">Leaf</tissue>
    </source>
</reference>
<proteinExistence type="predicted"/>
<dbReference type="AlphaFoldDB" id="A0A2P2K5U3"/>
<evidence type="ECO:0000313" key="2">
    <source>
        <dbReference type="EMBL" id="MBX01090.1"/>
    </source>
</evidence>
<dbReference type="EMBL" id="GGEC01020604">
    <property type="protein sequence ID" value="MBX01088.1"/>
    <property type="molecule type" value="Transcribed_RNA"/>
</dbReference>
<keyword evidence="1" id="KW-0808">Transferase</keyword>
<protein>
    <submittedName>
        <fullName evidence="1">tRNA ISOPENTENYLTRANSFERASE family protein</fullName>
    </submittedName>
    <submittedName>
        <fullName evidence="2">tRNA dimethylallyltransferase 2</fullName>
    </submittedName>
</protein>